<dbReference type="PANTHER" id="PTHR11895:SF173">
    <property type="entry name" value="GLUTAMYL-TRNA AMIDOTRANSFERASE SUBUNIT A"/>
    <property type="match status" value="1"/>
</dbReference>
<dbReference type="NCBIfam" id="NF005450">
    <property type="entry name" value="PRK07042.1"/>
    <property type="match status" value="1"/>
</dbReference>
<sequence length="462" mass="49416">MTDLHDLSAHELWMGYRTGAISPVEATKAALKRIAAWEPKINAMYIVDAEGALAQARASEQRWRRGQQLSPLDGVPITLKENIASKGVPTPIGTAAAILTPSTTDAPPAARVREAGCVFLGKTTMPDFGMLASGVSSLHGTTRNPWNLKRNTAGSSSGAGAAVAAGYGPLALGTDIGGSVRLPAAYNGIFALKPSLGRIPINPPYLGRVTGPMTRTVMDSAMLMNHLTLPDGRDYMSLPFDERDYPKLLDGEVKGLKIGLLLDAGLGLPVQPAVRKAVEQAAKLFESAGARVELVKPFMTQAMADGLNTFFQARAYSDFAAMPTERQTKVLPYIATWCGMAANYTAVEAMRALGQVFALREATVAATLPFDYVISPTSPITAYDAEEAAPGNDPQFKSEHIRFTAPFNQSEQPAASICAGYDEDGLPIGLQIVGQRFDDAGVLRLSHIYEQMRPALRAWPEP</sequence>
<keyword evidence="3" id="KW-1185">Reference proteome</keyword>
<dbReference type="InterPro" id="IPR000120">
    <property type="entry name" value="Amidase"/>
</dbReference>
<dbReference type="GO" id="GO:0004040">
    <property type="term" value="F:amidase activity"/>
    <property type="evidence" value="ECO:0007669"/>
    <property type="project" value="UniProtKB-EC"/>
</dbReference>
<dbReference type="SUPFAM" id="SSF75304">
    <property type="entry name" value="Amidase signature (AS) enzymes"/>
    <property type="match status" value="1"/>
</dbReference>
<protein>
    <submittedName>
        <fullName evidence="2">Amidase</fullName>
        <ecNumber evidence="2">3.5.1.4</ecNumber>
    </submittedName>
</protein>
<feature type="domain" description="Amidase" evidence="1">
    <location>
        <begin position="25"/>
        <end position="443"/>
    </location>
</feature>
<dbReference type="RefSeq" id="WP_144067263.1">
    <property type="nucleotide sequence ID" value="NZ_CP041636.1"/>
</dbReference>
<reference evidence="2 3" key="1">
    <citation type="submission" date="2019-07" db="EMBL/GenBank/DDBJ databases">
        <title>Genome sequencing for Ferrovibrio sp. K5.</title>
        <authorList>
            <person name="Park S.-J."/>
        </authorList>
    </citation>
    <scope>NUCLEOTIDE SEQUENCE [LARGE SCALE GENOMIC DNA]</scope>
    <source>
        <strain evidence="2 3">K5</strain>
    </source>
</reference>
<accession>A0A516GXQ3</accession>
<organism evidence="2 3">
    <name type="scientific">Ferrovibrio terrae</name>
    <dbReference type="NCBI Taxonomy" id="2594003"/>
    <lineage>
        <taxon>Bacteria</taxon>
        <taxon>Pseudomonadati</taxon>
        <taxon>Pseudomonadota</taxon>
        <taxon>Alphaproteobacteria</taxon>
        <taxon>Rhodospirillales</taxon>
        <taxon>Rhodospirillaceae</taxon>
        <taxon>Ferrovibrio</taxon>
    </lineage>
</organism>
<name>A0A516GXQ3_9PROT</name>
<dbReference type="PANTHER" id="PTHR11895">
    <property type="entry name" value="TRANSAMIDASE"/>
    <property type="match status" value="1"/>
</dbReference>
<evidence type="ECO:0000259" key="1">
    <source>
        <dbReference type="Pfam" id="PF01425"/>
    </source>
</evidence>
<dbReference type="KEGG" id="fer:FNB15_02870"/>
<evidence type="ECO:0000313" key="3">
    <source>
        <dbReference type="Proteomes" id="UP000317496"/>
    </source>
</evidence>
<dbReference type="Proteomes" id="UP000317496">
    <property type="component" value="Chromosome"/>
</dbReference>
<keyword evidence="2" id="KW-0378">Hydrolase</keyword>
<dbReference type="Pfam" id="PF01425">
    <property type="entry name" value="Amidase"/>
    <property type="match status" value="1"/>
</dbReference>
<dbReference type="EC" id="3.5.1.4" evidence="2"/>
<dbReference type="AlphaFoldDB" id="A0A516GXQ3"/>
<proteinExistence type="predicted"/>
<dbReference type="EMBL" id="CP041636">
    <property type="protein sequence ID" value="QDO96282.1"/>
    <property type="molecule type" value="Genomic_DNA"/>
</dbReference>
<evidence type="ECO:0000313" key="2">
    <source>
        <dbReference type="EMBL" id="QDO96282.1"/>
    </source>
</evidence>
<dbReference type="InterPro" id="IPR036928">
    <property type="entry name" value="AS_sf"/>
</dbReference>
<gene>
    <name evidence="2" type="ORF">FNB15_02870</name>
</gene>
<dbReference type="Gene3D" id="3.90.1300.10">
    <property type="entry name" value="Amidase signature (AS) domain"/>
    <property type="match status" value="1"/>
</dbReference>
<dbReference type="InterPro" id="IPR023631">
    <property type="entry name" value="Amidase_dom"/>
</dbReference>
<dbReference type="OrthoDB" id="9811471at2"/>